<dbReference type="Gene3D" id="2.130.10.10">
    <property type="entry name" value="YVTN repeat-like/Quinoprotein amine dehydrogenase"/>
    <property type="match status" value="2"/>
</dbReference>
<dbReference type="EMBL" id="GL377302">
    <property type="protein sequence ID" value="EFJ01739.1"/>
    <property type="molecule type" value="Genomic_DNA"/>
</dbReference>
<dbReference type="GO" id="GO:0000445">
    <property type="term" value="C:THO complex part of transcription export complex"/>
    <property type="evidence" value="ECO:0007669"/>
    <property type="project" value="TreeGrafter"/>
</dbReference>
<accession>D8PQZ1</accession>
<evidence type="ECO:0000256" key="2">
    <source>
        <dbReference type="ARBA" id="ARBA00022737"/>
    </source>
</evidence>
<dbReference type="STRING" id="578458.D8PQZ1"/>
<gene>
    <name evidence="6" type="ORF">SCHCODRAFT_47127</name>
</gene>
<dbReference type="PANTHER" id="PTHR22839">
    <property type="entry name" value="THO COMPLEX SUBUNIT 3 THO3"/>
    <property type="match status" value="1"/>
</dbReference>
<evidence type="ECO:0000256" key="5">
    <source>
        <dbReference type="SAM" id="MobiDB-lite"/>
    </source>
</evidence>
<dbReference type="InterPro" id="IPR001680">
    <property type="entry name" value="WD40_rpt"/>
</dbReference>
<feature type="repeat" description="WD" evidence="4">
    <location>
        <begin position="234"/>
        <end position="268"/>
    </location>
</feature>
<dbReference type="Pfam" id="PF00400">
    <property type="entry name" value="WD40"/>
    <property type="match status" value="3"/>
</dbReference>
<protein>
    <recommendedName>
        <fullName evidence="8">Anaphase-promoting complex subunit 4 WD40 domain-containing protein</fullName>
    </recommendedName>
</protein>
<dbReference type="SMART" id="SM00320">
    <property type="entry name" value="WD40"/>
    <property type="match status" value="4"/>
</dbReference>
<evidence type="ECO:0000256" key="1">
    <source>
        <dbReference type="ARBA" id="ARBA00022574"/>
    </source>
</evidence>
<reference evidence="6 7" key="1">
    <citation type="journal article" date="2010" name="Nat. Biotechnol.">
        <title>Genome sequence of the model mushroom Schizophyllum commune.</title>
        <authorList>
            <person name="Ohm R.A."/>
            <person name="de Jong J.F."/>
            <person name="Lugones L.G."/>
            <person name="Aerts A."/>
            <person name="Kothe E."/>
            <person name="Stajich J.E."/>
            <person name="de Vries R.P."/>
            <person name="Record E."/>
            <person name="Levasseur A."/>
            <person name="Baker S.E."/>
            <person name="Bartholomew K.A."/>
            <person name="Coutinho P.M."/>
            <person name="Erdmann S."/>
            <person name="Fowler T.J."/>
            <person name="Gathman A.C."/>
            <person name="Lombard V."/>
            <person name="Henrissat B."/>
            <person name="Knabe N."/>
            <person name="Kuees U."/>
            <person name="Lilly W.W."/>
            <person name="Lindquist E."/>
            <person name="Lucas S."/>
            <person name="Magnuson J.K."/>
            <person name="Piumi F."/>
            <person name="Raudaskoski M."/>
            <person name="Salamov A."/>
            <person name="Schmutz J."/>
            <person name="Schwarze F.W.M.R."/>
            <person name="vanKuyk P.A."/>
            <person name="Horton J.S."/>
            <person name="Grigoriev I.V."/>
            <person name="Woesten H.A.B."/>
        </authorList>
    </citation>
    <scope>NUCLEOTIDE SEQUENCE [LARGE SCALE GENOMIC DNA]</scope>
    <source>
        <strain evidence="7">H4-8 / FGSC 9210</strain>
    </source>
</reference>
<dbReference type="InParanoid" id="D8PQZ1"/>
<evidence type="ECO:0000256" key="4">
    <source>
        <dbReference type="PROSITE-ProRule" id="PRU00221"/>
    </source>
</evidence>
<dbReference type="OMA" id="WNADGRH"/>
<organism evidence="7">
    <name type="scientific">Schizophyllum commune (strain H4-8 / FGSC 9210)</name>
    <name type="common">Split gill fungus</name>
    <dbReference type="NCBI Taxonomy" id="578458"/>
    <lineage>
        <taxon>Eukaryota</taxon>
        <taxon>Fungi</taxon>
        <taxon>Dikarya</taxon>
        <taxon>Basidiomycota</taxon>
        <taxon>Agaricomycotina</taxon>
        <taxon>Agaricomycetes</taxon>
        <taxon>Agaricomycetidae</taxon>
        <taxon>Agaricales</taxon>
        <taxon>Schizophyllaceae</taxon>
        <taxon>Schizophyllum</taxon>
    </lineage>
</organism>
<dbReference type="InterPro" id="IPR015943">
    <property type="entry name" value="WD40/YVTN_repeat-like_dom_sf"/>
</dbReference>
<dbReference type="Proteomes" id="UP000007431">
    <property type="component" value="Unassembled WGS sequence"/>
</dbReference>
<keyword evidence="1 4" id="KW-0853">WD repeat</keyword>
<evidence type="ECO:0000313" key="7">
    <source>
        <dbReference type="Proteomes" id="UP000007431"/>
    </source>
</evidence>
<evidence type="ECO:0000256" key="3">
    <source>
        <dbReference type="ARBA" id="ARBA00046343"/>
    </source>
</evidence>
<proteinExistence type="inferred from homology"/>
<evidence type="ECO:0000313" key="6">
    <source>
        <dbReference type="EMBL" id="EFJ01739.1"/>
    </source>
</evidence>
<name>D8PQZ1_SCHCM</name>
<feature type="repeat" description="WD" evidence="4">
    <location>
        <begin position="46"/>
        <end position="78"/>
    </location>
</feature>
<dbReference type="AlphaFoldDB" id="D8PQZ1"/>
<dbReference type="VEuPathDB" id="FungiDB:SCHCODRAFT_02622520"/>
<dbReference type="PANTHER" id="PTHR22839:SF0">
    <property type="entry name" value="THO COMPLEX SUBUNIT 3"/>
    <property type="match status" value="1"/>
</dbReference>
<dbReference type="SUPFAM" id="SSF50978">
    <property type="entry name" value="WD40 repeat-like"/>
    <property type="match status" value="1"/>
</dbReference>
<keyword evidence="2" id="KW-0677">Repeat</keyword>
<keyword evidence="7" id="KW-1185">Reference proteome</keyword>
<dbReference type="InterPro" id="IPR036322">
    <property type="entry name" value="WD40_repeat_dom_sf"/>
</dbReference>
<dbReference type="eggNOG" id="KOG1407">
    <property type="taxonomic scope" value="Eukaryota"/>
</dbReference>
<dbReference type="HOGENOM" id="CLU_045202_0_0_1"/>
<sequence>MKNDKPEEDEIPQLQRPPSPPPHTTFATRQIHPPSFSAFKPRDYRFTGQARSMSHVAWSCDGKRIAAVGLDKMARVWNADKQVGTILEPRLATLYSGTHTDEVNYVSWNPTHPDMFCTSSVVDRRIVFWDARRTRSITHVTVPHGPIMTNYSPDGKHLLYTYYKPATDDDRIAQYQVSFLTNRGTNDWEMMNTPTTKGSRGIFSNAGDAVIVAHTGIHSLDVYNFPEMSHFETVSAHVGGSTSIAMDPRGRYLASGGLDAIVNLFDLDEWICARTVTSCDHSINAVSFSFDGEYLAMATAGSYIDICATETAAPLHRVASPGPAPTVAWHPSQHAIAYCSKPKVGRENPTSAFAYVSTFGVME</sequence>
<dbReference type="GO" id="GO:0006406">
    <property type="term" value="P:mRNA export from nucleus"/>
    <property type="evidence" value="ECO:0007669"/>
    <property type="project" value="InterPro"/>
</dbReference>
<evidence type="ECO:0008006" key="8">
    <source>
        <dbReference type="Google" id="ProtNLM"/>
    </source>
</evidence>
<feature type="compositionally biased region" description="Acidic residues" evidence="5">
    <location>
        <begin position="1"/>
        <end position="11"/>
    </location>
</feature>
<dbReference type="FunCoup" id="D8PQZ1">
    <property type="interactions" value="559"/>
</dbReference>
<feature type="region of interest" description="Disordered" evidence="5">
    <location>
        <begin position="1"/>
        <end position="35"/>
    </location>
</feature>
<dbReference type="PROSITE" id="PS50082">
    <property type="entry name" value="WD_REPEATS_2"/>
    <property type="match status" value="2"/>
</dbReference>
<comment type="similarity">
    <text evidence="3">Belongs to the THOC3 family.</text>
</comment>
<dbReference type="InterPro" id="IPR040132">
    <property type="entry name" value="Tex1/THOC3"/>
</dbReference>